<evidence type="ECO:0000313" key="10">
    <source>
        <dbReference type="EMBL" id="KAK5574922.1"/>
    </source>
</evidence>
<sequence length="404" mass="45592">MEKIKKQNNIGSYSSSDKDGEYKKFRFSKTSIRSFLLKEYEREVPIIVKIQSYRNKFLDFYFKMASILGEEVFFILALPISTWCVATQIGVELCVVLALTIGGGNILKNTFTLPRPPPNIVWTNTAHQKDHGLPSTHTASAFGLTFYFLIYTYHLYPSIGESFNISVLTMFFIVLFWSTSVMFSRLYNGHHTPMDVIAGLIVAITSVFLTTYQLRYFVGGMGLSKTFLFGPMIYIAILSAVLFFHPQPNTGPTPAYPETGLVCGASLGSLIALWFNTQHPCPSIDLESLLQTDSLASKIHSNPLLLHSARILIGLVFVGLVKVFSKKFFFFAYDLVIRANTNNEQSQPITTVSFDPNKKIIVTPTIEAFSKLFVYTCVSFTIVIAPLYFYHLNIQTTVDTIRYY</sequence>
<dbReference type="GO" id="GO:0042392">
    <property type="term" value="F:sphingosine-1-phosphate phosphatase activity"/>
    <property type="evidence" value="ECO:0007669"/>
    <property type="project" value="TreeGrafter"/>
</dbReference>
<dbReference type="Pfam" id="PF01569">
    <property type="entry name" value="PAP2"/>
    <property type="match status" value="1"/>
</dbReference>
<evidence type="ECO:0000256" key="2">
    <source>
        <dbReference type="ARBA" id="ARBA00022692"/>
    </source>
</evidence>
<dbReference type="PANTHER" id="PTHR14969">
    <property type="entry name" value="SPHINGOSINE-1-PHOSPHATE PHOSPHOHYDROLASE"/>
    <property type="match status" value="1"/>
</dbReference>
<feature type="transmembrane region" description="Helical" evidence="8">
    <location>
        <begin position="226"/>
        <end position="244"/>
    </location>
</feature>
<evidence type="ECO:0000313" key="11">
    <source>
        <dbReference type="Proteomes" id="UP001344447"/>
    </source>
</evidence>
<feature type="transmembrane region" description="Helical" evidence="8">
    <location>
        <begin position="138"/>
        <end position="156"/>
    </location>
</feature>
<dbReference type="Proteomes" id="UP001344447">
    <property type="component" value="Unassembled WGS sequence"/>
</dbReference>
<dbReference type="AlphaFoldDB" id="A0AAN7TJP9"/>
<feature type="transmembrane region" description="Helical" evidence="8">
    <location>
        <begin position="304"/>
        <end position="324"/>
    </location>
</feature>
<comment type="caution">
    <text evidence="10">The sequence shown here is derived from an EMBL/GenBank/DDBJ whole genome shotgun (WGS) entry which is preliminary data.</text>
</comment>
<evidence type="ECO:0000256" key="3">
    <source>
        <dbReference type="ARBA" id="ARBA00022801"/>
    </source>
</evidence>
<dbReference type="Gene3D" id="1.20.144.10">
    <property type="entry name" value="Phosphatidic acid phosphatase type 2/haloperoxidase"/>
    <property type="match status" value="1"/>
</dbReference>
<dbReference type="InterPro" id="IPR036938">
    <property type="entry name" value="PAP2/HPO_sf"/>
</dbReference>
<dbReference type="GO" id="GO:0005789">
    <property type="term" value="C:endoplasmic reticulum membrane"/>
    <property type="evidence" value="ECO:0007669"/>
    <property type="project" value="UniProtKB-SubCell"/>
</dbReference>
<name>A0AAN7TJP9_9MYCE</name>
<proteinExistence type="inferred from homology"/>
<feature type="transmembrane region" description="Helical" evidence="8">
    <location>
        <begin position="256"/>
        <end position="275"/>
    </location>
</feature>
<dbReference type="SUPFAM" id="SSF48317">
    <property type="entry name" value="Acid phosphatase/Vanadium-dependent haloperoxidase"/>
    <property type="match status" value="1"/>
</dbReference>
<dbReference type="PANTHER" id="PTHR14969:SF28">
    <property type="entry name" value="DIHYDROSPHINGOSINE 1-PHOSPHATE PHOSPHATASE LCB3-RELATED"/>
    <property type="match status" value="1"/>
</dbReference>
<feature type="transmembrane region" description="Helical" evidence="8">
    <location>
        <begin position="162"/>
        <end position="184"/>
    </location>
</feature>
<evidence type="ECO:0000256" key="5">
    <source>
        <dbReference type="ARBA" id="ARBA00022989"/>
    </source>
</evidence>
<dbReference type="InterPro" id="IPR000326">
    <property type="entry name" value="PAP2/HPO"/>
</dbReference>
<comment type="similarity">
    <text evidence="7">Belongs to the type 2 lipid phosphate phosphatase family.</text>
</comment>
<accession>A0AAN7TJP9</accession>
<comment type="subcellular location">
    <subcellularLocation>
        <location evidence="1">Endoplasmic reticulum membrane</location>
        <topology evidence="1">Multi-pass membrane protein</topology>
    </subcellularLocation>
</comment>
<feature type="transmembrane region" description="Helical" evidence="8">
    <location>
        <begin position="196"/>
        <end position="214"/>
    </location>
</feature>
<keyword evidence="6 8" id="KW-0472">Membrane</keyword>
<keyword evidence="4" id="KW-0256">Endoplasmic reticulum</keyword>
<evidence type="ECO:0000256" key="6">
    <source>
        <dbReference type="ARBA" id="ARBA00023136"/>
    </source>
</evidence>
<organism evidence="10 11">
    <name type="scientific">Dictyostelium firmibasis</name>
    <dbReference type="NCBI Taxonomy" id="79012"/>
    <lineage>
        <taxon>Eukaryota</taxon>
        <taxon>Amoebozoa</taxon>
        <taxon>Evosea</taxon>
        <taxon>Eumycetozoa</taxon>
        <taxon>Dictyostelia</taxon>
        <taxon>Dictyosteliales</taxon>
        <taxon>Dictyosteliaceae</taxon>
        <taxon>Dictyostelium</taxon>
    </lineage>
</organism>
<reference evidence="10 11" key="1">
    <citation type="submission" date="2023-11" db="EMBL/GenBank/DDBJ databases">
        <title>Dfirmibasis_genome.</title>
        <authorList>
            <person name="Edelbroek B."/>
            <person name="Kjellin J."/>
            <person name="Jerlstrom-Hultqvist J."/>
            <person name="Soderbom F."/>
        </authorList>
    </citation>
    <scope>NUCLEOTIDE SEQUENCE [LARGE SCALE GENOMIC DNA]</scope>
    <source>
        <strain evidence="10 11">TNS-C-14</strain>
    </source>
</reference>
<evidence type="ECO:0000256" key="7">
    <source>
        <dbReference type="ARBA" id="ARBA00038324"/>
    </source>
</evidence>
<gene>
    <name evidence="10" type="ORF">RB653_010176</name>
</gene>
<evidence type="ECO:0000259" key="9">
    <source>
        <dbReference type="SMART" id="SM00014"/>
    </source>
</evidence>
<keyword evidence="11" id="KW-1185">Reference proteome</keyword>
<feature type="domain" description="Phosphatidic acid phosphatase type 2/haloperoxidase" evidence="9">
    <location>
        <begin position="91"/>
        <end position="211"/>
    </location>
</feature>
<dbReference type="CDD" id="cd03388">
    <property type="entry name" value="PAP2_SPPase1"/>
    <property type="match status" value="1"/>
</dbReference>
<evidence type="ECO:0000256" key="4">
    <source>
        <dbReference type="ARBA" id="ARBA00022824"/>
    </source>
</evidence>
<protein>
    <recommendedName>
        <fullName evidence="9">Phosphatidic acid phosphatase type 2/haloperoxidase domain-containing protein</fullName>
    </recommendedName>
</protein>
<keyword evidence="5 8" id="KW-1133">Transmembrane helix</keyword>
<feature type="transmembrane region" description="Helical" evidence="8">
    <location>
        <begin position="372"/>
        <end position="390"/>
    </location>
</feature>
<dbReference type="EMBL" id="JAVFKY010000006">
    <property type="protein sequence ID" value="KAK5574922.1"/>
    <property type="molecule type" value="Genomic_DNA"/>
</dbReference>
<keyword evidence="3" id="KW-0378">Hydrolase</keyword>
<evidence type="ECO:0000256" key="8">
    <source>
        <dbReference type="SAM" id="Phobius"/>
    </source>
</evidence>
<keyword evidence="2 8" id="KW-0812">Transmembrane</keyword>
<dbReference type="SMART" id="SM00014">
    <property type="entry name" value="acidPPc"/>
    <property type="match status" value="1"/>
</dbReference>
<evidence type="ECO:0000256" key="1">
    <source>
        <dbReference type="ARBA" id="ARBA00004477"/>
    </source>
</evidence>